<evidence type="ECO:0000256" key="3">
    <source>
        <dbReference type="SAM" id="SignalP"/>
    </source>
</evidence>
<evidence type="ECO:0000313" key="6">
    <source>
        <dbReference type="Proteomes" id="UP001302429"/>
    </source>
</evidence>
<keyword evidence="6" id="KW-1185">Reference proteome</keyword>
<dbReference type="Pfam" id="PF03968">
    <property type="entry name" value="LptD_N"/>
    <property type="match status" value="1"/>
</dbReference>
<proteinExistence type="predicted"/>
<sequence>MPRTSKWLFAGVAVALAAVALTVPGDGQAQSLFTHNSNAPVDFDAARIELQQRQDRVVLSGGVAINQAGLNLQASRVTVAFRDIGSTDIQRIDALGGVTVSKGDTNARGQSAIYDLDRRIITMIGNVRLNRAGDRLNGERLVIDLTTGLTSIDGRASGGGANNVNSRNGRVSGSFTVPQRNDSSN</sequence>
<dbReference type="AlphaFoldDB" id="A0AA97F6M7"/>
<dbReference type="Proteomes" id="UP001302429">
    <property type="component" value="Chromosome"/>
</dbReference>
<name>A0AA97F6M7_9SPHN</name>
<evidence type="ECO:0000259" key="4">
    <source>
        <dbReference type="Pfam" id="PF03968"/>
    </source>
</evidence>
<dbReference type="GO" id="GO:0009279">
    <property type="term" value="C:cell outer membrane"/>
    <property type="evidence" value="ECO:0007669"/>
    <property type="project" value="TreeGrafter"/>
</dbReference>
<dbReference type="EMBL" id="CP136594">
    <property type="protein sequence ID" value="WOE75176.1"/>
    <property type="molecule type" value="Genomic_DNA"/>
</dbReference>
<gene>
    <name evidence="5" type="ORF">RB602_00205</name>
</gene>
<keyword evidence="1 3" id="KW-0732">Signal</keyword>
<feature type="signal peptide" evidence="3">
    <location>
        <begin position="1"/>
        <end position="29"/>
    </location>
</feature>
<dbReference type="PANTHER" id="PTHR36504">
    <property type="entry name" value="LIPOPOLYSACCHARIDE EXPORT SYSTEM PROTEIN LPTA"/>
    <property type="match status" value="1"/>
</dbReference>
<dbReference type="Gene3D" id="2.60.450.10">
    <property type="entry name" value="Lipopolysaccharide (LPS) transport protein A like domain"/>
    <property type="match status" value="1"/>
</dbReference>
<dbReference type="InterPro" id="IPR005653">
    <property type="entry name" value="OstA-like_N"/>
</dbReference>
<dbReference type="GO" id="GO:0030288">
    <property type="term" value="C:outer membrane-bounded periplasmic space"/>
    <property type="evidence" value="ECO:0007669"/>
    <property type="project" value="TreeGrafter"/>
</dbReference>
<reference evidence="5 6" key="1">
    <citation type="submission" date="2023-10" db="EMBL/GenBank/DDBJ databases">
        <title>Complete genome sequence of a Sphingomonadaceae bacterium.</title>
        <authorList>
            <person name="Yan C."/>
        </authorList>
    </citation>
    <scope>NUCLEOTIDE SEQUENCE [LARGE SCALE GENOMIC DNA]</scope>
    <source>
        <strain evidence="5 6">SCSIO 66989</strain>
    </source>
</reference>
<accession>A0AA97F6M7</accession>
<organism evidence="5 6">
    <name type="scientific">Alterisphingorhabdus coralli</name>
    <dbReference type="NCBI Taxonomy" id="3071408"/>
    <lineage>
        <taxon>Bacteria</taxon>
        <taxon>Pseudomonadati</taxon>
        <taxon>Pseudomonadota</taxon>
        <taxon>Alphaproteobacteria</taxon>
        <taxon>Sphingomonadales</taxon>
        <taxon>Sphingomonadaceae</taxon>
        <taxon>Alterisphingorhabdus (ex Yan et al. 2024)</taxon>
    </lineage>
</organism>
<feature type="chain" id="PRO_5041677161" evidence="3">
    <location>
        <begin position="30"/>
        <end position="185"/>
    </location>
</feature>
<dbReference type="RefSeq" id="WP_317081848.1">
    <property type="nucleotide sequence ID" value="NZ_CP136594.1"/>
</dbReference>
<feature type="region of interest" description="Disordered" evidence="2">
    <location>
        <begin position="154"/>
        <end position="185"/>
    </location>
</feature>
<evidence type="ECO:0000313" key="5">
    <source>
        <dbReference type="EMBL" id="WOE75176.1"/>
    </source>
</evidence>
<evidence type="ECO:0000256" key="1">
    <source>
        <dbReference type="ARBA" id="ARBA00022729"/>
    </source>
</evidence>
<dbReference type="InterPro" id="IPR052037">
    <property type="entry name" value="LPS_export_LptA"/>
</dbReference>
<dbReference type="GO" id="GO:0017089">
    <property type="term" value="F:glycolipid transfer activity"/>
    <property type="evidence" value="ECO:0007669"/>
    <property type="project" value="TreeGrafter"/>
</dbReference>
<feature type="compositionally biased region" description="Polar residues" evidence="2">
    <location>
        <begin position="162"/>
        <end position="185"/>
    </location>
</feature>
<dbReference type="PANTHER" id="PTHR36504:SF1">
    <property type="entry name" value="LIPOPOLYSACCHARIDE EXPORT SYSTEM PROTEIN LPTA"/>
    <property type="match status" value="1"/>
</dbReference>
<dbReference type="GO" id="GO:0015920">
    <property type="term" value="P:lipopolysaccharide transport"/>
    <property type="evidence" value="ECO:0007669"/>
    <property type="project" value="TreeGrafter"/>
</dbReference>
<dbReference type="KEGG" id="acoa:RB602_00205"/>
<evidence type="ECO:0000256" key="2">
    <source>
        <dbReference type="SAM" id="MobiDB-lite"/>
    </source>
</evidence>
<protein>
    <submittedName>
        <fullName evidence="5">LptA/OstA family protein</fullName>
    </submittedName>
</protein>
<feature type="domain" description="Organic solvent tolerance-like N-terminal" evidence="4">
    <location>
        <begin position="44"/>
        <end position="148"/>
    </location>
</feature>